<name>A0A316A5K6_SEDFL</name>
<evidence type="ECO:0000256" key="1">
    <source>
        <dbReference type="SAM" id="Phobius"/>
    </source>
</evidence>
<protein>
    <submittedName>
        <fullName evidence="3">GAF domain-containing protein</fullName>
    </submittedName>
</protein>
<keyword evidence="1" id="KW-0472">Membrane</keyword>
<feature type="transmembrane region" description="Helical" evidence="1">
    <location>
        <begin position="7"/>
        <end position="29"/>
    </location>
</feature>
<organism evidence="3 4">
    <name type="scientific">Sediminitomix flava</name>
    <dbReference type="NCBI Taxonomy" id="379075"/>
    <lineage>
        <taxon>Bacteria</taxon>
        <taxon>Pseudomonadati</taxon>
        <taxon>Bacteroidota</taxon>
        <taxon>Cytophagia</taxon>
        <taxon>Cytophagales</taxon>
        <taxon>Flammeovirgaceae</taxon>
        <taxon>Sediminitomix</taxon>
    </lineage>
</organism>
<dbReference type="RefSeq" id="WP_109616512.1">
    <property type="nucleotide sequence ID" value="NZ_QGDO01000001.1"/>
</dbReference>
<dbReference type="Pfam" id="PF13185">
    <property type="entry name" value="GAF_2"/>
    <property type="match status" value="1"/>
</dbReference>
<dbReference type="SMART" id="SM00065">
    <property type="entry name" value="GAF"/>
    <property type="match status" value="1"/>
</dbReference>
<evidence type="ECO:0000259" key="2">
    <source>
        <dbReference type="SMART" id="SM00065"/>
    </source>
</evidence>
<accession>A0A316A5K6</accession>
<keyword evidence="4" id="KW-1185">Reference proteome</keyword>
<dbReference type="InterPro" id="IPR029016">
    <property type="entry name" value="GAF-like_dom_sf"/>
</dbReference>
<dbReference type="AlphaFoldDB" id="A0A316A5K6"/>
<sequence length="576" mass="67296">MTLRQKLFFAFGFPLLFAIVIGVLTYKYMEHTSILMDEIQILDHCSQLIDKAQYHETVFLLDESHENDFFKDRKSNGLQHTEMLIDSVEFILNDFSSEYDQEIDYSYFIFFHQLNDFLYKKRKQIYQLSSLCLQNGNENWGLIGELNRRSINIESSSMSFDRKYLKNCLHYEKAFLLSKDLKYEVLFDDAITSLSQHILLSYQIQSGNSLEEKKNYTDLLKKVSQYQLTFKKLIKLSQKIGLDNSTGIRAESDHLYTDIRSELERLKEKVAAENQSDVMMSEMLLLIFLCVQCFLVLIGGGVIIQQFKNRIDTLSTAFKDLRAGHFLDEKYLKHGKDELHFLSKEIFLLSKWIENVSTYAKKIRFEERNYEYPTAYKQGELPEHLAQIEERIIHFQHEKQLRHWITEGMNKFLALLREKHQEENIFDVLTRELSHFIGANQMVFYITDNPKAPKYLIAQSFFAFQYKRNQLHQVSVDEGLIGQAFKEKHTLHLTDVPNNYTSITSGLGDATPSNLLILPLISFNEVVGLIEIASFKVFDEYQIEFLEKIAQSIAATIADEKTNITHRTDSLENSSS</sequence>
<proteinExistence type="predicted"/>
<comment type="caution">
    <text evidence="3">The sequence shown here is derived from an EMBL/GenBank/DDBJ whole genome shotgun (WGS) entry which is preliminary data.</text>
</comment>
<gene>
    <name evidence="3" type="ORF">BC781_1011460</name>
</gene>
<feature type="transmembrane region" description="Helical" evidence="1">
    <location>
        <begin position="283"/>
        <end position="304"/>
    </location>
</feature>
<dbReference type="Gene3D" id="3.30.450.40">
    <property type="match status" value="1"/>
</dbReference>
<dbReference type="OrthoDB" id="1120715at2"/>
<keyword evidence="1" id="KW-1133">Transmembrane helix</keyword>
<evidence type="ECO:0000313" key="4">
    <source>
        <dbReference type="Proteomes" id="UP000245535"/>
    </source>
</evidence>
<reference evidence="3 4" key="1">
    <citation type="submission" date="2018-03" db="EMBL/GenBank/DDBJ databases">
        <title>Genomic Encyclopedia of Archaeal and Bacterial Type Strains, Phase II (KMG-II): from individual species to whole genera.</title>
        <authorList>
            <person name="Goeker M."/>
        </authorList>
    </citation>
    <scope>NUCLEOTIDE SEQUENCE [LARGE SCALE GENOMIC DNA]</scope>
    <source>
        <strain evidence="3 4">DSM 28229</strain>
    </source>
</reference>
<dbReference type="EMBL" id="QGDO01000001">
    <property type="protein sequence ID" value="PWJ45057.1"/>
    <property type="molecule type" value="Genomic_DNA"/>
</dbReference>
<keyword evidence="1" id="KW-0812">Transmembrane</keyword>
<evidence type="ECO:0000313" key="3">
    <source>
        <dbReference type="EMBL" id="PWJ45057.1"/>
    </source>
</evidence>
<dbReference type="Proteomes" id="UP000245535">
    <property type="component" value="Unassembled WGS sequence"/>
</dbReference>
<dbReference type="InterPro" id="IPR003018">
    <property type="entry name" value="GAF"/>
</dbReference>
<dbReference type="SUPFAM" id="SSF55781">
    <property type="entry name" value="GAF domain-like"/>
    <property type="match status" value="1"/>
</dbReference>
<feature type="domain" description="GAF" evidence="2">
    <location>
        <begin position="421"/>
        <end position="567"/>
    </location>
</feature>